<reference evidence="1" key="1">
    <citation type="submission" date="2023-07" db="EMBL/GenBank/DDBJ databases">
        <title>Sorghum-associated microbial communities from plants grown in Nebraska, USA.</title>
        <authorList>
            <person name="Schachtman D."/>
        </authorList>
    </citation>
    <scope>NUCLEOTIDE SEQUENCE</scope>
    <source>
        <strain evidence="1">2697</strain>
    </source>
</reference>
<gene>
    <name evidence="1" type="ORF">J2X78_003454</name>
</gene>
<dbReference type="EMBL" id="JAVDTF010000003">
    <property type="protein sequence ID" value="MDR6784880.1"/>
    <property type="molecule type" value="Genomic_DNA"/>
</dbReference>
<evidence type="ECO:0000313" key="2">
    <source>
        <dbReference type="Proteomes" id="UP001246858"/>
    </source>
</evidence>
<sequence>MKRYLLLLLVCTALSGYAQNTINNYKYVLVPEQFSFFKQIDQYGLNNLTKALLEEKGFTVYFDNKDLPADIANNKCRAMNADLIEKKGMFTTTLTLVLKDCQGNVVFKGKEGKSREKEFNASYNEALRNAFASLNELPYAFTVERTGTALVETRAVDVPAKAPAVPVSAPVNQPVVAAEVTQASGTLYAQATANGFQLIDTTPKKVLTLFKTSAQDYFIADNGQSNGIVLKKNGEWFFEYYSNDKLISEKLLIKF</sequence>
<keyword evidence="2" id="KW-1185">Reference proteome</keyword>
<comment type="caution">
    <text evidence="1">The sequence shown here is derived from an EMBL/GenBank/DDBJ whole genome shotgun (WGS) entry which is preliminary data.</text>
</comment>
<dbReference type="Proteomes" id="UP001246858">
    <property type="component" value="Unassembled WGS sequence"/>
</dbReference>
<evidence type="ECO:0000313" key="1">
    <source>
        <dbReference type="EMBL" id="MDR6784880.1"/>
    </source>
</evidence>
<protein>
    <submittedName>
        <fullName evidence="1">Uncharacterized protein</fullName>
    </submittedName>
</protein>
<proteinExistence type="predicted"/>
<organism evidence="1 2">
    <name type="scientific">Pedobacter africanus</name>
    <dbReference type="NCBI Taxonomy" id="151894"/>
    <lineage>
        <taxon>Bacteria</taxon>
        <taxon>Pseudomonadati</taxon>
        <taxon>Bacteroidota</taxon>
        <taxon>Sphingobacteriia</taxon>
        <taxon>Sphingobacteriales</taxon>
        <taxon>Sphingobacteriaceae</taxon>
        <taxon>Pedobacter</taxon>
    </lineage>
</organism>
<name>A0ACC6L0B9_9SPHI</name>
<accession>A0ACC6L0B9</accession>